<proteinExistence type="predicted"/>
<dbReference type="Gene3D" id="1.25.40.20">
    <property type="entry name" value="Ankyrin repeat-containing domain"/>
    <property type="match status" value="1"/>
</dbReference>
<feature type="transmembrane region" description="Helical" evidence="7">
    <location>
        <begin position="396"/>
        <end position="415"/>
    </location>
</feature>
<accession>A0AAU9WJF4</accession>
<evidence type="ECO:0000256" key="4">
    <source>
        <dbReference type="ARBA" id="ARBA00022989"/>
    </source>
</evidence>
<feature type="transmembrane region" description="Helical" evidence="7">
    <location>
        <begin position="357"/>
        <end position="376"/>
    </location>
</feature>
<feature type="transmembrane region" description="Helical" evidence="7">
    <location>
        <begin position="436"/>
        <end position="454"/>
    </location>
</feature>
<dbReference type="InterPro" id="IPR024862">
    <property type="entry name" value="TRPV"/>
</dbReference>
<name>A0AAU9WJF4_9CNID</name>
<evidence type="ECO:0000313" key="9">
    <source>
        <dbReference type="EMBL" id="CAH3115565.1"/>
    </source>
</evidence>
<evidence type="ECO:0000256" key="3">
    <source>
        <dbReference type="ARBA" id="ARBA00022737"/>
    </source>
</evidence>
<dbReference type="GO" id="GO:0098703">
    <property type="term" value="P:calcium ion import across plasma membrane"/>
    <property type="evidence" value="ECO:0007669"/>
    <property type="project" value="TreeGrafter"/>
</dbReference>
<organism evidence="9 10">
    <name type="scientific">Pocillopora meandrina</name>
    <dbReference type="NCBI Taxonomy" id="46732"/>
    <lineage>
        <taxon>Eukaryota</taxon>
        <taxon>Metazoa</taxon>
        <taxon>Cnidaria</taxon>
        <taxon>Anthozoa</taxon>
        <taxon>Hexacorallia</taxon>
        <taxon>Scleractinia</taxon>
        <taxon>Astrocoeniina</taxon>
        <taxon>Pocilloporidae</taxon>
        <taxon>Pocillopora</taxon>
    </lineage>
</organism>
<dbReference type="PANTHER" id="PTHR10582:SF2">
    <property type="entry name" value="INACTIVE"/>
    <property type="match status" value="1"/>
</dbReference>
<keyword evidence="3" id="KW-0677">Repeat</keyword>
<evidence type="ECO:0000259" key="8">
    <source>
        <dbReference type="Pfam" id="PF00520"/>
    </source>
</evidence>
<protein>
    <recommendedName>
        <fullName evidence="8">Ion transport domain-containing protein</fullName>
    </recommendedName>
</protein>
<gene>
    <name evidence="9" type="ORF">PMEA_00006721</name>
</gene>
<keyword evidence="10" id="KW-1185">Reference proteome</keyword>
<evidence type="ECO:0000313" key="10">
    <source>
        <dbReference type="Proteomes" id="UP001159428"/>
    </source>
</evidence>
<dbReference type="SUPFAM" id="SSF48403">
    <property type="entry name" value="Ankyrin repeat"/>
    <property type="match status" value="1"/>
</dbReference>
<keyword evidence="5 7" id="KW-0472">Membrane</keyword>
<dbReference type="EMBL" id="CALNXJ010000015">
    <property type="protein sequence ID" value="CAH3115565.1"/>
    <property type="molecule type" value="Genomic_DNA"/>
</dbReference>
<feature type="transmembrane region" description="Helical" evidence="7">
    <location>
        <begin position="460"/>
        <end position="481"/>
    </location>
</feature>
<feature type="region of interest" description="Disordered" evidence="6">
    <location>
        <begin position="1"/>
        <end position="22"/>
    </location>
</feature>
<sequence>MRKELSLEGGEEGNSDDDQKSQTKVYKHEVFFDEKFTSSREFWIKVHERQREGLCWSRAINEVRVERLIQNYKECGKLDSEDPVLLMLKKWPAAEQYRDRPDKLPGLEKLINQLLEVILESELNSDKRYEAFIDKEDKMERTLLHYAAELGFLNVTKTLVKKCPSLLAAFSKSQLRPRKRAMLPVEFALIGESDEVAAYLIRMMQYDSVQSLFSWRLDDETTNPQPSFFSLNSIIANPKMKKTLEAVLDQMVNPHWPYLPKRKNHYVSQEEKEGIEGVWKTIPEDPLNYRFHYAILDSDEGGRPPKVLLSGGHAESDSKYFNWRDKSCLNMIAKSNNKEALQHPVVRMLIKKKWKSYGHFFLSLQVALYVIFLLFLSYSLLYGSTKPDPTQYSSGADLLCGFCEIVTLVMVFFYVCEEMNQMRMERYSYFSEWMTLFDWLGLLLILCIIPLRFSGSKAQWTVASLAILCNFMRIFKFSCVARTTGLYTKTLAKIIQQDLTRFMAVFFAIFLPFCGALFLSLRSSNQNQELSGFGDVLLSGVLALSEQRSIVADYSSFNWLSTLLMLAYMGTVLVILLNILIAQMSTTYIQAKKVARVEYDVDRILQLTRMERFPFLNLRVKYYIEGEWISEKKLGEELLEFSEDRNPWESVEEKLNAIRDVMRKMVKQMRPERG</sequence>
<dbReference type="PANTHER" id="PTHR10582">
    <property type="entry name" value="TRANSIENT RECEPTOR POTENTIAL ION CHANNEL PROTEIN"/>
    <property type="match status" value="1"/>
</dbReference>
<reference evidence="9 10" key="1">
    <citation type="submission" date="2022-05" db="EMBL/GenBank/DDBJ databases">
        <authorList>
            <consortium name="Genoscope - CEA"/>
            <person name="William W."/>
        </authorList>
    </citation>
    <scope>NUCLEOTIDE SEQUENCE [LARGE SCALE GENOMIC DNA]</scope>
</reference>
<feature type="transmembrane region" description="Helical" evidence="7">
    <location>
        <begin position="502"/>
        <end position="521"/>
    </location>
</feature>
<evidence type="ECO:0000256" key="6">
    <source>
        <dbReference type="SAM" id="MobiDB-lite"/>
    </source>
</evidence>
<evidence type="ECO:0000256" key="2">
    <source>
        <dbReference type="ARBA" id="ARBA00022692"/>
    </source>
</evidence>
<evidence type="ECO:0000256" key="5">
    <source>
        <dbReference type="ARBA" id="ARBA00023136"/>
    </source>
</evidence>
<evidence type="ECO:0000256" key="7">
    <source>
        <dbReference type="SAM" id="Phobius"/>
    </source>
</evidence>
<dbReference type="InterPro" id="IPR005821">
    <property type="entry name" value="Ion_trans_dom"/>
</dbReference>
<feature type="domain" description="Ion transport" evidence="8">
    <location>
        <begin position="369"/>
        <end position="593"/>
    </location>
</feature>
<evidence type="ECO:0000256" key="1">
    <source>
        <dbReference type="ARBA" id="ARBA00004141"/>
    </source>
</evidence>
<feature type="transmembrane region" description="Helical" evidence="7">
    <location>
        <begin position="559"/>
        <end position="582"/>
    </location>
</feature>
<dbReference type="Pfam" id="PF00520">
    <property type="entry name" value="Ion_trans"/>
    <property type="match status" value="1"/>
</dbReference>
<keyword evidence="2 7" id="KW-0812">Transmembrane</keyword>
<keyword evidence="4 7" id="KW-1133">Transmembrane helix</keyword>
<comment type="subcellular location">
    <subcellularLocation>
        <location evidence="1">Membrane</location>
        <topology evidence="1">Multi-pass membrane protein</topology>
    </subcellularLocation>
</comment>
<dbReference type="GO" id="GO:0005262">
    <property type="term" value="F:calcium channel activity"/>
    <property type="evidence" value="ECO:0007669"/>
    <property type="project" value="TreeGrafter"/>
</dbReference>
<dbReference type="AlphaFoldDB" id="A0AAU9WJF4"/>
<comment type="caution">
    <text evidence="9">The sequence shown here is derived from an EMBL/GenBank/DDBJ whole genome shotgun (WGS) entry which is preliminary data.</text>
</comment>
<dbReference type="GO" id="GO:0005886">
    <property type="term" value="C:plasma membrane"/>
    <property type="evidence" value="ECO:0007669"/>
    <property type="project" value="TreeGrafter"/>
</dbReference>
<dbReference type="Proteomes" id="UP001159428">
    <property type="component" value="Unassembled WGS sequence"/>
</dbReference>
<dbReference type="InterPro" id="IPR036770">
    <property type="entry name" value="Ankyrin_rpt-contain_sf"/>
</dbReference>